<proteinExistence type="predicted"/>
<accession>A0A7V6A0Z9</accession>
<dbReference type="InterPro" id="IPR011017">
    <property type="entry name" value="TRASH_dom"/>
</dbReference>
<organism evidence="2">
    <name type="scientific">Desulfobacca acetoxidans</name>
    <dbReference type="NCBI Taxonomy" id="60893"/>
    <lineage>
        <taxon>Bacteria</taxon>
        <taxon>Pseudomonadati</taxon>
        <taxon>Thermodesulfobacteriota</taxon>
        <taxon>Desulfobaccia</taxon>
        <taxon>Desulfobaccales</taxon>
        <taxon>Desulfobaccaceae</taxon>
        <taxon>Desulfobacca</taxon>
    </lineage>
</organism>
<evidence type="ECO:0000259" key="1">
    <source>
        <dbReference type="SMART" id="SM00746"/>
    </source>
</evidence>
<dbReference type="AlphaFoldDB" id="A0A7V6A0Z9"/>
<dbReference type="InterPro" id="IPR007029">
    <property type="entry name" value="YHS_dom"/>
</dbReference>
<protein>
    <submittedName>
        <fullName evidence="2">YHS domain-containing protein</fullName>
    </submittedName>
</protein>
<feature type="domain" description="TRASH" evidence="1">
    <location>
        <begin position="47"/>
        <end position="84"/>
    </location>
</feature>
<dbReference type="EMBL" id="DTGR01000019">
    <property type="protein sequence ID" value="HHS28267.1"/>
    <property type="molecule type" value="Genomic_DNA"/>
</dbReference>
<comment type="caution">
    <text evidence="2">The sequence shown here is derived from an EMBL/GenBank/DDBJ whole genome shotgun (WGS) entry which is preliminary data.</text>
</comment>
<dbReference type="SMART" id="SM00746">
    <property type="entry name" value="TRASH"/>
    <property type="match status" value="1"/>
</dbReference>
<gene>
    <name evidence="2" type="ORF">ENV52_00995</name>
</gene>
<dbReference type="Pfam" id="PF04945">
    <property type="entry name" value="YHS"/>
    <property type="match status" value="1"/>
</dbReference>
<name>A0A7V6A0Z9_9BACT</name>
<evidence type="ECO:0000313" key="2">
    <source>
        <dbReference type="EMBL" id="HHS28267.1"/>
    </source>
</evidence>
<reference evidence="2" key="1">
    <citation type="journal article" date="2020" name="mSystems">
        <title>Genome- and Community-Level Interaction Insights into Carbon Utilization and Element Cycling Functions of Hydrothermarchaeota in Hydrothermal Sediment.</title>
        <authorList>
            <person name="Zhou Z."/>
            <person name="Liu Y."/>
            <person name="Xu W."/>
            <person name="Pan J."/>
            <person name="Luo Z.H."/>
            <person name="Li M."/>
        </authorList>
    </citation>
    <scope>NUCLEOTIDE SEQUENCE [LARGE SCALE GENOMIC DNA]</scope>
    <source>
        <strain evidence="2">SpSt-767</strain>
    </source>
</reference>
<sequence>MLFRLLLGLFLGYLAFRVIRRIKEIFNLTGQTRPTPKVPEPDVLVKDPVCQTFIPRQEALKITRDGQEYFFCSEGCLKRFQRSGGDKVDK</sequence>